<dbReference type="InterPro" id="IPR008778">
    <property type="entry name" value="Pirin_C_dom"/>
</dbReference>
<dbReference type="InterPro" id="IPR011051">
    <property type="entry name" value="RmlC_Cupin_sf"/>
</dbReference>
<dbReference type="Proteomes" id="UP000238071">
    <property type="component" value="Unassembled WGS sequence"/>
</dbReference>
<feature type="domain" description="Pirin C-terminal" evidence="5">
    <location>
        <begin position="182"/>
        <end position="283"/>
    </location>
</feature>
<evidence type="ECO:0008006" key="8">
    <source>
        <dbReference type="Google" id="ProtNLM"/>
    </source>
</evidence>
<dbReference type="InterPro" id="IPR003829">
    <property type="entry name" value="Pirin_N_dom"/>
</dbReference>
<reference evidence="6 7" key="1">
    <citation type="submission" date="2018-02" db="EMBL/GenBank/DDBJ databases">
        <title>Subsurface microbial communities from deep shales in Ohio and West Virginia, USA.</title>
        <authorList>
            <person name="Wrighton K."/>
        </authorList>
    </citation>
    <scope>NUCLEOTIDE SEQUENCE [LARGE SCALE GENOMIC DNA]</scope>
    <source>
        <strain evidence="6 7">OWC-G53F</strain>
    </source>
</reference>
<dbReference type="CDD" id="cd02909">
    <property type="entry name" value="cupin_pirin_N"/>
    <property type="match status" value="1"/>
</dbReference>
<dbReference type="Pfam" id="PF05726">
    <property type="entry name" value="Pirin_C"/>
    <property type="match status" value="1"/>
</dbReference>
<evidence type="ECO:0000259" key="4">
    <source>
        <dbReference type="Pfam" id="PF02678"/>
    </source>
</evidence>
<dbReference type="Pfam" id="PF02678">
    <property type="entry name" value="Pirin"/>
    <property type="match status" value="1"/>
</dbReference>
<comment type="similarity">
    <text evidence="1 3">Belongs to the pirin family.</text>
</comment>
<dbReference type="OrthoDB" id="9780903at2"/>
<comment type="caution">
    <text evidence="6">The sequence shown here is derived from an EMBL/GenBank/DDBJ whole genome shotgun (WGS) entry which is preliminary data.</text>
</comment>
<proteinExistence type="inferred from homology"/>
<protein>
    <recommendedName>
        <fullName evidence="8">Pirin domain protein</fullName>
    </recommendedName>
</protein>
<evidence type="ECO:0000256" key="2">
    <source>
        <dbReference type="PIRSR" id="PIRSR006232-1"/>
    </source>
</evidence>
<feature type="binding site" evidence="2">
    <location>
        <position position="105"/>
    </location>
    <ligand>
        <name>Fe cation</name>
        <dbReference type="ChEBI" id="CHEBI:24875"/>
    </ligand>
</feature>
<organism evidence="6 7">
    <name type="scientific">Methylobacter tundripaludum</name>
    <dbReference type="NCBI Taxonomy" id="173365"/>
    <lineage>
        <taxon>Bacteria</taxon>
        <taxon>Pseudomonadati</taxon>
        <taxon>Pseudomonadota</taxon>
        <taxon>Gammaproteobacteria</taxon>
        <taxon>Methylococcales</taxon>
        <taxon>Methylococcaceae</taxon>
        <taxon>Methylobacter</taxon>
    </lineage>
</organism>
<feature type="binding site" evidence="2">
    <location>
        <position position="61"/>
    </location>
    <ligand>
        <name>Fe cation</name>
        <dbReference type="ChEBI" id="CHEBI:24875"/>
    </ligand>
</feature>
<comment type="cofactor">
    <cofactor evidence="2">
        <name>Fe cation</name>
        <dbReference type="ChEBI" id="CHEBI:24875"/>
    </cofactor>
    <text evidence="2">Binds 1 Fe cation per subunit.</text>
</comment>
<dbReference type="PANTHER" id="PTHR13903">
    <property type="entry name" value="PIRIN-RELATED"/>
    <property type="match status" value="1"/>
</dbReference>
<dbReference type="InterPro" id="IPR014710">
    <property type="entry name" value="RmlC-like_jellyroll"/>
</dbReference>
<accession>A0A2S6GZS4</accession>
<feature type="domain" description="Pirin N-terminal" evidence="4">
    <location>
        <begin position="24"/>
        <end position="123"/>
    </location>
</feature>
<dbReference type="PIRSF" id="PIRSF006232">
    <property type="entry name" value="Pirin"/>
    <property type="match status" value="1"/>
</dbReference>
<keyword evidence="7" id="KW-1185">Reference proteome</keyword>
<dbReference type="InterPro" id="IPR012093">
    <property type="entry name" value="Pirin"/>
</dbReference>
<feature type="binding site" evidence="2">
    <location>
        <position position="63"/>
    </location>
    <ligand>
        <name>Fe cation</name>
        <dbReference type="ChEBI" id="CHEBI:24875"/>
    </ligand>
</feature>
<name>A0A2S6GZS4_9GAMM</name>
<keyword evidence="2" id="KW-0479">Metal-binding</keyword>
<evidence type="ECO:0000313" key="7">
    <source>
        <dbReference type="Proteomes" id="UP000238071"/>
    </source>
</evidence>
<dbReference type="Gene3D" id="2.60.120.10">
    <property type="entry name" value="Jelly Rolls"/>
    <property type="match status" value="2"/>
</dbReference>
<dbReference type="EMBL" id="PTIY01000008">
    <property type="protein sequence ID" value="PPK70735.1"/>
    <property type="molecule type" value="Genomic_DNA"/>
</dbReference>
<evidence type="ECO:0000313" key="6">
    <source>
        <dbReference type="EMBL" id="PPK70735.1"/>
    </source>
</evidence>
<evidence type="ECO:0000256" key="3">
    <source>
        <dbReference type="RuleBase" id="RU003457"/>
    </source>
</evidence>
<dbReference type="RefSeq" id="WP_104424000.1">
    <property type="nucleotide sequence ID" value="NZ_PTIY01000008.1"/>
</dbReference>
<dbReference type="SUPFAM" id="SSF51182">
    <property type="entry name" value="RmlC-like cupins"/>
    <property type="match status" value="1"/>
</dbReference>
<dbReference type="CDD" id="cd02247">
    <property type="entry name" value="cupin_pirin_C"/>
    <property type="match status" value="1"/>
</dbReference>
<evidence type="ECO:0000256" key="1">
    <source>
        <dbReference type="ARBA" id="ARBA00008416"/>
    </source>
</evidence>
<sequence>MNKQTRQLAAVITGQNTSDGAGVKLKRIVSQQQKNAFDPFILLDEFGSDEPTDYVGGFPDHPHRGFETVTYMLAGAMLHRDHLGHEGHLRAGDVQWMTAAHGIIHSEMPEQENGLLHGFQLWINLPAKEKMKPPHYQEFAAANIPSVELADGGYLKVIAGDYVSETQKISGPVTGVSTQPLYFDVSLSPKQQLDIPIGAEHTVLVYVYKGELAVGASDRVLKAGQLGQLQNGDNLQLATQEQSAQFLVLAALPLKEPVVQSGPFVMNSSEEIEQAFRDYRDGVLTQ</sequence>
<dbReference type="PANTHER" id="PTHR13903:SF8">
    <property type="entry name" value="PIRIN"/>
    <property type="match status" value="1"/>
</dbReference>
<keyword evidence="2" id="KW-0408">Iron</keyword>
<dbReference type="AlphaFoldDB" id="A0A2S6GZS4"/>
<evidence type="ECO:0000259" key="5">
    <source>
        <dbReference type="Pfam" id="PF05726"/>
    </source>
</evidence>
<dbReference type="GO" id="GO:0046872">
    <property type="term" value="F:metal ion binding"/>
    <property type="evidence" value="ECO:0007669"/>
    <property type="project" value="UniProtKB-KW"/>
</dbReference>
<feature type="binding site" evidence="2">
    <location>
        <position position="107"/>
    </location>
    <ligand>
        <name>Fe cation</name>
        <dbReference type="ChEBI" id="CHEBI:24875"/>
    </ligand>
</feature>
<gene>
    <name evidence="6" type="ORF">B0F88_10890</name>
</gene>